<dbReference type="GO" id="GO:0009002">
    <property type="term" value="F:serine-type D-Ala-D-Ala carboxypeptidase activity"/>
    <property type="evidence" value="ECO:0007669"/>
    <property type="project" value="UniProtKB-EC"/>
</dbReference>
<evidence type="ECO:0000256" key="9">
    <source>
        <dbReference type="ARBA" id="ARBA00022960"/>
    </source>
</evidence>
<evidence type="ECO:0000313" key="18">
    <source>
        <dbReference type="Proteomes" id="UP000214880"/>
    </source>
</evidence>
<protein>
    <recommendedName>
        <fullName evidence="4">serine-type D-Ala-D-Ala carboxypeptidase</fullName>
        <ecNumber evidence="4">3.4.16.4</ecNumber>
    </recommendedName>
</protein>
<dbReference type="InterPro" id="IPR018044">
    <property type="entry name" value="Peptidase_S11"/>
</dbReference>
<dbReference type="InterPro" id="IPR001967">
    <property type="entry name" value="Peptidase_S11_N"/>
</dbReference>
<evidence type="ECO:0000256" key="14">
    <source>
        <dbReference type="PIRSR" id="PIRSR618044-2"/>
    </source>
</evidence>
<keyword evidence="18" id="KW-1185">Reference proteome</keyword>
<dbReference type="EC" id="3.4.16.4" evidence="4"/>
<dbReference type="EMBL" id="FNHB01000013">
    <property type="protein sequence ID" value="SDN16426.1"/>
    <property type="molecule type" value="Genomic_DNA"/>
</dbReference>
<name>A0A1G9Z7A8_9FIRM</name>
<dbReference type="PANTHER" id="PTHR21581:SF33">
    <property type="entry name" value="D-ALANYL-D-ALANINE CARBOXYPEPTIDASE DACB"/>
    <property type="match status" value="1"/>
</dbReference>
<dbReference type="PRINTS" id="PR00725">
    <property type="entry name" value="DADACBPTASE1"/>
</dbReference>
<dbReference type="InterPro" id="IPR012338">
    <property type="entry name" value="Beta-lactam/transpept-like"/>
</dbReference>
<feature type="binding site" evidence="14">
    <location>
        <position position="251"/>
    </location>
    <ligand>
        <name>substrate</name>
    </ligand>
</feature>
<evidence type="ECO:0000256" key="2">
    <source>
        <dbReference type="ARBA" id="ARBA00004752"/>
    </source>
</evidence>
<dbReference type="SUPFAM" id="SSF56601">
    <property type="entry name" value="beta-lactamase/transpeptidase-like"/>
    <property type="match status" value="1"/>
</dbReference>
<comment type="similarity">
    <text evidence="3 15">Belongs to the peptidase S11 family.</text>
</comment>
<evidence type="ECO:0000256" key="11">
    <source>
        <dbReference type="ARBA" id="ARBA00023316"/>
    </source>
</evidence>
<keyword evidence="9" id="KW-0133">Cell shape</keyword>
<evidence type="ECO:0000256" key="12">
    <source>
        <dbReference type="ARBA" id="ARBA00034000"/>
    </source>
</evidence>
<evidence type="ECO:0000256" key="7">
    <source>
        <dbReference type="ARBA" id="ARBA00022729"/>
    </source>
</evidence>
<evidence type="ECO:0000256" key="3">
    <source>
        <dbReference type="ARBA" id="ARBA00007164"/>
    </source>
</evidence>
<dbReference type="Pfam" id="PF07943">
    <property type="entry name" value="PBP5_C"/>
    <property type="match status" value="1"/>
</dbReference>
<keyword evidence="5 17" id="KW-0121">Carboxypeptidase</keyword>
<dbReference type="Pfam" id="PF00768">
    <property type="entry name" value="Peptidase_S11"/>
    <property type="match status" value="1"/>
</dbReference>
<dbReference type="SMART" id="SM00936">
    <property type="entry name" value="PBP5_C"/>
    <property type="match status" value="1"/>
</dbReference>
<reference evidence="17 18" key="1">
    <citation type="submission" date="2016-10" db="EMBL/GenBank/DDBJ databases">
        <authorList>
            <person name="de Groot N.N."/>
        </authorList>
    </citation>
    <scope>NUCLEOTIDE SEQUENCE [LARGE SCALE GENOMIC DNA]</scope>
    <source>
        <strain evidence="17 18">DSM 1736</strain>
    </source>
</reference>
<feature type="active site" evidence="13">
    <location>
        <position position="141"/>
    </location>
</feature>
<comment type="catalytic activity">
    <reaction evidence="12">
        <text>Preferential cleavage: (Ac)2-L-Lys-D-Ala-|-D-Ala. Also transpeptidation of peptidyl-alanyl moieties that are N-acyl substituents of D-alanine.</text>
        <dbReference type="EC" id="3.4.16.4"/>
    </reaction>
</comment>
<dbReference type="Gene3D" id="3.40.710.10">
    <property type="entry name" value="DD-peptidase/beta-lactamase superfamily"/>
    <property type="match status" value="1"/>
</dbReference>
<dbReference type="UniPathway" id="UPA00219"/>
<comment type="pathway">
    <text evidence="2">Cell wall biogenesis; peptidoglycan biosynthesis.</text>
</comment>
<feature type="domain" description="Peptidase S11 D-Ala-D-Ala carboxypeptidase A C-terminal" evidence="16">
    <location>
        <begin position="298"/>
        <end position="388"/>
    </location>
</feature>
<dbReference type="InterPro" id="IPR015956">
    <property type="entry name" value="Peniciliin-bd_prot_C_sf"/>
</dbReference>
<proteinExistence type="inferred from homology"/>
<dbReference type="STRING" id="146817.SAMN04488502_11343"/>
<keyword evidence="8" id="KW-0378">Hydrolase</keyword>
<evidence type="ECO:0000256" key="6">
    <source>
        <dbReference type="ARBA" id="ARBA00022670"/>
    </source>
</evidence>
<evidence type="ECO:0000313" key="17">
    <source>
        <dbReference type="EMBL" id="SDN16426.1"/>
    </source>
</evidence>
<dbReference type="RefSeq" id="WP_245698212.1">
    <property type="nucleotide sequence ID" value="NZ_FNHB01000013.1"/>
</dbReference>
<sequence length="412" mass="44744">MLVTGKPGLRRALGASLGLPLCLSKMNFCELKIRVFLFILAAALLLPAVALAAQPNIKASAAILMDAKTGQILYEKKAHNKLAPASTTKILTAIIAIESGRLDEEVTISARAAGTAGSSMHLQIGQKILLRELITGLLLRSGNDAAVAIAEYLSGSVENFVISMNSKAQELGAYNSHFRNPHGLTAAGHYSSAFDLAWLARYAMLNPVFAEIVSTRQTNIDWLDTKGREHDQQLRNTNKLLWMLEDANGVKTGTTGEAGPCLVSSATRDNQKLIAVVLHDHTRWVDSMQLLNWGFSNFRLFEYASQGEILTVLPVERGLKPVVDAVSADEAALVVAVDQYGAATVEVELQQTIKAPVYQGQKIGEIIFFVNGKAMKTTDIIAGQEVEERTPARLLLNHLTGWFKKLSAWGLI</sequence>
<keyword evidence="6" id="KW-0645">Protease</keyword>
<evidence type="ECO:0000256" key="13">
    <source>
        <dbReference type="PIRSR" id="PIRSR618044-1"/>
    </source>
</evidence>
<keyword evidence="7" id="KW-0732">Signal</keyword>
<evidence type="ECO:0000256" key="10">
    <source>
        <dbReference type="ARBA" id="ARBA00022984"/>
    </source>
</evidence>
<gene>
    <name evidence="17" type="ORF">SAMN04488502_11343</name>
</gene>
<dbReference type="Proteomes" id="UP000214880">
    <property type="component" value="Unassembled WGS sequence"/>
</dbReference>
<dbReference type="GO" id="GO:0071555">
    <property type="term" value="P:cell wall organization"/>
    <property type="evidence" value="ECO:0007669"/>
    <property type="project" value="UniProtKB-KW"/>
</dbReference>
<evidence type="ECO:0000256" key="4">
    <source>
        <dbReference type="ARBA" id="ARBA00012448"/>
    </source>
</evidence>
<evidence type="ECO:0000256" key="1">
    <source>
        <dbReference type="ARBA" id="ARBA00003217"/>
    </source>
</evidence>
<organism evidence="17 18">
    <name type="scientific">Dendrosporobacter quercicolus</name>
    <dbReference type="NCBI Taxonomy" id="146817"/>
    <lineage>
        <taxon>Bacteria</taxon>
        <taxon>Bacillati</taxon>
        <taxon>Bacillota</taxon>
        <taxon>Negativicutes</taxon>
        <taxon>Selenomonadales</taxon>
        <taxon>Sporomusaceae</taxon>
        <taxon>Dendrosporobacter</taxon>
    </lineage>
</organism>
<keyword evidence="10" id="KW-0573">Peptidoglycan synthesis</keyword>
<keyword evidence="11" id="KW-0961">Cell wall biogenesis/degradation</keyword>
<dbReference type="GO" id="GO:0009252">
    <property type="term" value="P:peptidoglycan biosynthetic process"/>
    <property type="evidence" value="ECO:0007669"/>
    <property type="project" value="UniProtKB-UniPathway"/>
</dbReference>
<dbReference type="Gene3D" id="2.60.410.10">
    <property type="entry name" value="D-Ala-D-Ala carboxypeptidase, C-terminal domain"/>
    <property type="match status" value="1"/>
</dbReference>
<evidence type="ECO:0000256" key="8">
    <source>
        <dbReference type="ARBA" id="ARBA00022801"/>
    </source>
</evidence>
<dbReference type="InterPro" id="IPR037167">
    <property type="entry name" value="Peptidase_S11_C_sf"/>
</dbReference>
<evidence type="ECO:0000259" key="16">
    <source>
        <dbReference type="SMART" id="SM00936"/>
    </source>
</evidence>
<dbReference type="InterPro" id="IPR012907">
    <property type="entry name" value="Peptidase_S11_C"/>
</dbReference>
<dbReference type="AlphaFoldDB" id="A0A1G9Z7A8"/>
<dbReference type="SUPFAM" id="SSF69189">
    <property type="entry name" value="Penicillin-binding protein associated domain"/>
    <property type="match status" value="1"/>
</dbReference>
<comment type="function">
    <text evidence="1">Removes C-terminal D-alanyl residues from sugar-peptide cell wall precursors.</text>
</comment>
<evidence type="ECO:0000256" key="5">
    <source>
        <dbReference type="ARBA" id="ARBA00022645"/>
    </source>
</evidence>
<feature type="active site" description="Acyl-ester intermediate" evidence="13">
    <location>
        <position position="86"/>
    </location>
</feature>
<dbReference type="PANTHER" id="PTHR21581">
    <property type="entry name" value="D-ALANYL-D-ALANINE CARBOXYPEPTIDASE"/>
    <property type="match status" value="1"/>
</dbReference>
<dbReference type="GO" id="GO:0006508">
    <property type="term" value="P:proteolysis"/>
    <property type="evidence" value="ECO:0007669"/>
    <property type="project" value="UniProtKB-KW"/>
</dbReference>
<evidence type="ECO:0000256" key="15">
    <source>
        <dbReference type="RuleBase" id="RU004016"/>
    </source>
</evidence>
<feature type="active site" description="Proton acceptor" evidence="13">
    <location>
        <position position="89"/>
    </location>
</feature>
<dbReference type="GO" id="GO:0008360">
    <property type="term" value="P:regulation of cell shape"/>
    <property type="evidence" value="ECO:0007669"/>
    <property type="project" value="UniProtKB-KW"/>
</dbReference>
<accession>A0A1G9Z7A8</accession>